<dbReference type="AlphaFoldDB" id="A0A7C8FX48"/>
<dbReference type="RefSeq" id="WP_151430148.1">
    <property type="nucleotide sequence ID" value="NZ_CAKODJ010000001.1"/>
</dbReference>
<comment type="caution">
    <text evidence="1">The sequence shown here is derived from an EMBL/GenBank/DDBJ whole genome shotgun (WGS) entry which is preliminary data.</text>
</comment>
<evidence type="ECO:0000313" key="1">
    <source>
        <dbReference type="EMBL" id="KAB1650610.1"/>
    </source>
</evidence>
<keyword evidence="2" id="KW-1185">Reference proteome</keyword>
<organism evidence="1 2">
    <name type="scientific">Adlercreutzia muris</name>
    <dbReference type="NCBI Taxonomy" id="1796610"/>
    <lineage>
        <taxon>Bacteria</taxon>
        <taxon>Bacillati</taxon>
        <taxon>Actinomycetota</taxon>
        <taxon>Coriobacteriia</taxon>
        <taxon>Eggerthellales</taxon>
        <taxon>Eggerthellaceae</taxon>
        <taxon>Adlercreutzia</taxon>
    </lineage>
</organism>
<name>A0A7C8FX48_9ACTN</name>
<gene>
    <name evidence="1" type="ORF">F8D48_04765</name>
</gene>
<evidence type="ECO:0000313" key="2">
    <source>
        <dbReference type="Proteomes" id="UP000479639"/>
    </source>
</evidence>
<accession>A0A7C8FX48</accession>
<dbReference type="Proteomes" id="UP000479639">
    <property type="component" value="Unassembled WGS sequence"/>
</dbReference>
<proteinExistence type="predicted"/>
<sequence length="79" mass="9133">MGFDEELVTDAQREACAVEVMRAILEDWCDDAGASFDETLDVFASSRTYELLFDFSSRQWAEGPDNLRFVWERERKTAS</sequence>
<protein>
    <submittedName>
        <fullName evidence="1">Uncharacterized protein</fullName>
    </submittedName>
</protein>
<dbReference type="EMBL" id="WAJS01000012">
    <property type="protein sequence ID" value="KAB1650610.1"/>
    <property type="molecule type" value="Genomic_DNA"/>
</dbReference>
<reference evidence="1 2" key="1">
    <citation type="submission" date="2019-09" db="EMBL/GenBank/DDBJ databases">
        <title>Whole genome shotgun sequencing (WGS) of Ellagibacter isourolithinifaciens DSM 104140(T) and Adlercreutzia muris DSM 29508(T).</title>
        <authorList>
            <person name="Stoll D.A."/>
            <person name="Danylec N."/>
            <person name="Huch M."/>
        </authorList>
    </citation>
    <scope>NUCLEOTIDE SEQUENCE [LARGE SCALE GENOMIC DNA]</scope>
    <source>
        <strain evidence="1 2">DSM 29508</strain>
    </source>
</reference>